<protein>
    <recommendedName>
        <fullName evidence="4">Spore coat protein U domain-containing protein</fullName>
    </recommendedName>
</protein>
<evidence type="ECO:0000313" key="3">
    <source>
        <dbReference type="Proteomes" id="UP000031327"/>
    </source>
</evidence>
<sequence>MKHILLVSGLLLSFAVSAQVSISVDPTECKQVGAYGEIAFEEAGVTNISSTQDLTIRCPIRNQVGLKFQGLDIWHQPHRTVYCSLVRRHWSHYATKPTLLKKDFTLSSYPGFLYQSVSASTIGDSNRDVGTAYSLECRLSKKVGTQQTYLGAYTVNFN</sequence>
<feature type="signal peptide" evidence="1">
    <location>
        <begin position="1"/>
        <end position="18"/>
    </location>
</feature>
<name>A0A0C1Q9R6_9GAMM</name>
<reference evidence="2 3" key="1">
    <citation type="submission" date="2014-12" db="EMBL/GenBank/DDBJ databases">
        <title>Draft Genome Sequence of Pseudoalteromonas luteoviolacea HI1.</title>
        <authorList>
            <person name="Asahina A.Y."/>
            <person name="Hadfield M.G."/>
        </authorList>
    </citation>
    <scope>NUCLEOTIDE SEQUENCE [LARGE SCALE GENOMIC DNA]</scope>
    <source>
        <strain evidence="2 3">HI1</strain>
    </source>
</reference>
<proteinExistence type="predicted"/>
<dbReference type="AlphaFoldDB" id="A0A0C1Q9R6"/>
<feature type="chain" id="PRO_5002137296" description="Spore coat protein U domain-containing protein" evidence="1">
    <location>
        <begin position="19"/>
        <end position="158"/>
    </location>
</feature>
<evidence type="ECO:0008006" key="4">
    <source>
        <dbReference type="Google" id="ProtNLM"/>
    </source>
</evidence>
<organism evidence="2 3">
    <name type="scientific">Pseudoalteromonas luteoviolacea</name>
    <dbReference type="NCBI Taxonomy" id="43657"/>
    <lineage>
        <taxon>Bacteria</taxon>
        <taxon>Pseudomonadati</taxon>
        <taxon>Pseudomonadota</taxon>
        <taxon>Gammaproteobacteria</taxon>
        <taxon>Alteromonadales</taxon>
        <taxon>Pseudoalteromonadaceae</taxon>
        <taxon>Pseudoalteromonas</taxon>
    </lineage>
</organism>
<gene>
    <name evidence="2" type="ORF">JF50_09430</name>
</gene>
<evidence type="ECO:0000256" key="1">
    <source>
        <dbReference type="SAM" id="SignalP"/>
    </source>
</evidence>
<evidence type="ECO:0000313" key="2">
    <source>
        <dbReference type="EMBL" id="KID57416.1"/>
    </source>
</evidence>
<comment type="caution">
    <text evidence="2">The sequence shown here is derived from an EMBL/GenBank/DDBJ whole genome shotgun (WGS) entry which is preliminary data.</text>
</comment>
<dbReference type="Proteomes" id="UP000031327">
    <property type="component" value="Unassembled WGS sequence"/>
</dbReference>
<dbReference type="EMBL" id="JWIC01000005">
    <property type="protein sequence ID" value="KID57416.1"/>
    <property type="molecule type" value="Genomic_DNA"/>
</dbReference>
<keyword evidence="1" id="KW-0732">Signal</keyword>
<accession>A0A0C1Q9R6</accession>